<dbReference type="EC" id="2.3.2.26" evidence="2"/>
<reference evidence="5" key="1">
    <citation type="submission" date="2019-09" db="EMBL/GenBank/DDBJ databases">
        <title>Draft genome information of white flower Hibiscus syriacus.</title>
        <authorList>
            <person name="Kim Y.-M."/>
        </authorList>
    </citation>
    <scope>NUCLEOTIDE SEQUENCE [LARGE SCALE GENOMIC DNA]</scope>
    <source>
        <strain evidence="5">YM2019G1</strain>
    </source>
</reference>
<dbReference type="Gene3D" id="3.90.1750.10">
    <property type="entry name" value="Hect, E3 ligase catalytic domains"/>
    <property type="match status" value="1"/>
</dbReference>
<evidence type="ECO:0000313" key="6">
    <source>
        <dbReference type="Proteomes" id="UP000436088"/>
    </source>
</evidence>
<gene>
    <name evidence="5" type="ORF">F3Y22_tig00112789pilonHSYRG00003</name>
</gene>
<evidence type="ECO:0000256" key="1">
    <source>
        <dbReference type="ARBA" id="ARBA00000885"/>
    </source>
</evidence>
<comment type="catalytic activity">
    <reaction evidence="1">
        <text>S-ubiquitinyl-[E2 ubiquitin-conjugating enzyme]-L-cysteine + [acceptor protein]-L-lysine = [E2 ubiquitin-conjugating enzyme]-L-cysteine + N(6)-ubiquitinyl-[acceptor protein]-L-lysine.</text>
        <dbReference type="EC" id="2.3.2.26"/>
    </reaction>
</comment>
<dbReference type="GO" id="GO:0000209">
    <property type="term" value="P:protein polyubiquitination"/>
    <property type="evidence" value="ECO:0007669"/>
    <property type="project" value="InterPro"/>
</dbReference>
<evidence type="ECO:0000313" key="5">
    <source>
        <dbReference type="EMBL" id="KAE8664409.1"/>
    </source>
</evidence>
<dbReference type="PANTHER" id="PTHR45700">
    <property type="entry name" value="UBIQUITIN-PROTEIN LIGASE E3C"/>
    <property type="match status" value="1"/>
</dbReference>
<evidence type="ECO:0000256" key="3">
    <source>
        <dbReference type="ARBA" id="ARBA00022679"/>
    </source>
</evidence>
<comment type="caution">
    <text evidence="5">The sequence shown here is derived from an EMBL/GenBank/DDBJ whole genome shotgun (WGS) entry which is preliminary data.</text>
</comment>
<dbReference type="SUPFAM" id="SSF56204">
    <property type="entry name" value="Hect, E3 ligase catalytic domain"/>
    <property type="match status" value="1"/>
</dbReference>
<dbReference type="PANTHER" id="PTHR45700:SF6">
    <property type="entry name" value="E3 UBIQUITIN-PROTEIN LIGASE UPL6"/>
    <property type="match status" value="1"/>
</dbReference>
<sequence length="327" mass="37074">MTEAVIRKKPGMASVKDMPILQDGPPPGRPREQDPQAKMISGVQMQHFPENAIILLLSYGPCMETSDQVVQKNEGLESSVRRPNDYGLSILGGEMKGEELVIHGEEMKGEEFEIHDEEMKGEEFVIHGEEMKAMTCYFESAFERCSHLEGHDDVYIDGIPILNLGEEMAKRGINPGGKMSAASKKYESWTRILCPTWSQLASVEQRQGAHAVFPRNRFKIRRNHILEDAFNQMSALSEEDFKGLAKNDIINFIASPQIRVTFVNEFGLEEAGIDGGGIFKDLWKILLGMHLMCNMGYLRIEDGMLQIEQVDSEHWYSFLSELRKDEE</sequence>
<accession>A0A6A2XZM5</accession>
<dbReference type="AlphaFoldDB" id="A0A6A2XZM5"/>
<dbReference type="InterPro" id="IPR044611">
    <property type="entry name" value="E3A/B/C-like"/>
</dbReference>
<evidence type="ECO:0000256" key="4">
    <source>
        <dbReference type="SAM" id="MobiDB-lite"/>
    </source>
</evidence>
<feature type="region of interest" description="Disordered" evidence="4">
    <location>
        <begin position="1"/>
        <end position="34"/>
    </location>
</feature>
<name>A0A6A2XZM5_HIBSY</name>
<protein>
    <recommendedName>
        <fullName evidence="2">HECT-type E3 ubiquitin transferase</fullName>
        <ecNumber evidence="2">2.3.2.26</ecNumber>
    </recommendedName>
</protein>
<dbReference type="GO" id="GO:0061630">
    <property type="term" value="F:ubiquitin protein ligase activity"/>
    <property type="evidence" value="ECO:0007669"/>
    <property type="project" value="UniProtKB-EC"/>
</dbReference>
<evidence type="ECO:0000256" key="2">
    <source>
        <dbReference type="ARBA" id="ARBA00012485"/>
    </source>
</evidence>
<proteinExistence type="predicted"/>
<keyword evidence="6" id="KW-1185">Reference proteome</keyword>
<dbReference type="GO" id="GO:0006511">
    <property type="term" value="P:ubiquitin-dependent protein catabolic process"/>
    <property type="evidence" value="ECO:0007669"/>
    <property type="project" value="TreeGrafter"/>
</dbReference>
<organism evidence="5 6">
    <name type="scientific">Hibiscus syriacus</name>
    <name type="common">Rose of Sharon</name>
    <dbReference type="NCBI Taxonomy" id="106335"/>
    <lineage>
        <taxon>Eukaryota</taxon>
        <taxon>Viridiplantae</taxon>
        <taxon>Streptophyta</taxon>
        <taxon>Embryophyta</taxon>
        <taxon>Tracheophyta</taxon>
        <taxon>Spermatophyta</taxon>
        <taxon>Magnoliopsida</taxon>
        <taxon>eudicotyledons</taxon>
        <taxon>Gunneridae</taxon>
        <taxon>Pentapetalae</taxon>
        <taxon>rosids</taxon>
        <taxon>malvids</taxon>
        <taxon>Malvales</taxon>
        <taxon>Malvaceae</taxon>
        <taxon>Malvoideae</taxon>
        <taxon>Hibiscus</taxon>
    </lineage>
</organism>
<dbReference type="Proteomes" id="UP000436088">
    <property type="component" value="Unassembled WGS sequence"/>
</dbReference>
<dbReference type="InterPro" id="IPR035983">
    <property type="entry name" value="Hect_E3_ubiquitin_ligase"/>
</dbReference>
<keyword evidence="3" id="KW-0808">Transferase</keyword>
<dbReference type="EMBL" id="VEPZ02001651">
    <property type="protein sequence ID" value="KAE8664409.1"/>
    <property type="molecule type" value="Genomic_DNA"/>
</dbReference>